<name>A0A0A0PZI1_9CAUD</name>
<dbReference type="GeneID" id="26638035"/>
<protein>
    <submittedName>
        <fullName evidence="1">Uncharacterized protein</fullName>
    </submittedName>
</protein>
<dbReference type="EMBL" id="KF835987">
    <property type="protein sequence ID" value="AHY25104.1"/>
    <property type="molecule type" value="Genomic_DNA"/>
</dbReference>
<evidence type="ECO:0000313" key="2">
    <source>
        <dbReference type="Proteomes" id="UP000030739"/>
    </source>
</evidence>
<gene>
    <name evidence="1" type="ORF">PM2_142</name>
</gene>
<keyword evidence="2" id="KW-1185">Reference proteome</keyword>
<sequence>MIHAFNEYKKILEEKVFTFTDDMWYNSFLGKWEYLKESEGVSIELMMFINQCRRK</sequence>
<dbReference type="KEGG" id="vg:26638035"/>
<accession>A0A0A0PZI1</accession>
<dbReference type="Proteomes" id="UP000030739">
    <property type="component" value="Segment"/>
</dbReference>
<proteinExistence type="predicted"/>
<organism evidence="1 2">
    <name type="scientific">Pectobacterium bacteriophage PM2</name>
    <dbReference type="NCBI Taxonomy" id="1429794"/>
    <lineage>
        <taxon>Viruses</taxon>
        <taxon>Duplodnaviria</taxon>
        <taxon>Heunggongvirae</taxon>
        <taxon>Uroviricota</taxon>
        <taxon>Caudoviricetes</taxon>
        <taxon>Pantevenvirales</taxon>
        <taxon>Straboviridae</taxon>
        <taxon>Tevenvirinae</taxon>
        <taxon>Mosugukvirus</taxon>
        <taxon>Mosugukvirus pm2</taxon>
    </lineage>
</organism>
<evidence type="ECO:0000313" key="1">
    <source>
        <dbReference type="EMBL" id="AHY25104.1"/>
    </source>
</evidence>
<dbReference type="RefSeq" id="YP_009211563.1">
    <property type="nucleotide sequence ID" value="NC_028940.1"/>
</dbReference>
<reference evidence="1 2" key="1">
    <citation type="journal article" date="2015" name="Plant Pathol. J.">
        <title>Isolation and Genomic Characterization of the T4-Like Bacteriophage PM2 Infecting Pectobacterium carotovorum subsp. carotovorum.</title>
        <authorList>
            <person name="Lim J.A."/>
            <person name="Lee D.H."/>
            <person name="Heu S."/>
        </authorList>
    </citation>
    <scope>NUCLEOTIDE SEQUENCE [LARGE SCALE GENOMIC DNA]</scope>
</reference>